<comment type="caution">
    <text evidence="1">The sequence shown here is derived from an EMBL/GenBank/DDBJ whole genome shotgun (WGS) entry which is preliminary data.</text>
</comment>
<dbReference type="AlphaFoldDB" id="A0A9Q1LQG1"/>
<gene>
    <name evidence="1" type="ORF">K7X08_030142</name>
</gene>
<protein>
    <submittedName>
        <fullName evidence="1">Uncharacterized protein</fullName>
    </submittedName>
</protein>
<proteinExistence type="predicted"/>
<organism evidence="1 2">
    <name type="scientific">Anisodus acutangulus</name>
    <dbReference type="NCBI Taxonomy" id="402998"/>
    <lineage>
        <taxon>Eukaryota</taxon>
        <taxon>Viridiplantae</taxon>
        <taxon>Streptophyta</taxon>
        <taxon>Embryophyta</taxon>
        <taxon>Tracheophyta</taxon>
        <taxon>Spermatophyta</taxon>
        <taxon>Magnoliopsida</taxon>
        <taxon>eudicotyledons</taxon>
        <taxon>Gunneridae</taxon>
        <taxon>Pentapetalae</taxon>
        <taxon>asterids</taxon>
        <taxon>lamiids</taxon>
        <taxon>Solanales</taxon>
        <taxon>Solanaceae</taxon>
        <taxon>Solanoideae</taxon>
        <taxon>Hyoscyameae</taxon>
        <taxon>Anisodus</taxon>
    </lineage>
</organism>
<dbReference type="EMBL" id="JAJAGQ010000016">
    <property type="protein sequence ID" value="KAJ8540223.1"/>
    <property type="molecule type" value="Genomic_DNA"/>
</dbReference>
<evidence type="ECO:0000313" key="2">
    <source>
        <dbReference type="Proteomes" id="UP001152561"/>
    </source>
</evidence>
<evidence type="ECO:0000313" key="1">
    <source>
        <dbReference type="EMBL" id="KAJ8540223.1"/>
    </source>
</evidence>
<accession>A0A9Q1LQG1</accession>
<keyword evidence="2" id="KW-1185">Reference proteome</keyword>
<reference evidence="2" key="1">
    <citation type="journal article" date="2023" name="Proc. Natl. Acad. Sci. U.S.A.">
        <title>Genomic and structural basis for evolution of tropane alkaloid biosynthesis.</title>
        <authorList>
            <person name="Wanga Y.-J."/>
            <person name="Taina T."/>
            <person name="Yua J.-Y."/>
            <person name="Lia J."/>
            <person name="Xua B."/>
            <person name="Chenc J."/>
            <person name="D'Auriad J.C."/>
            <person name="Huanga J.-P."/>
            <person name="Huanga S.-X."/>
        </authorList>
    </citation>
    <scope>NUCLEOTIDE SEQUENCE [LARGE SCALE GENOMIC DNA]</scope>
    <source>
        <strain evidence="2">cv. KIB-2019</strain>
    </source>
</reference>
<name>A0A9Q1LQG1_9SOLA</name>
<dbReference type="OrthoDB" id="1932213at2759"/>
<sequence>MLENVMLTPSRTVSVSYIFGDFARDLPDQVKSLTVKSFSYELNDFPTEMKIQTIPNLGCLSSSSIIEFRGIKKLENRG</sequence>
<dbReference type="Proteomes" id="UP001152561">
    <property type="component" value="Unassembled WGS sequence"/>
</dbReference>